<accession>A0A2J0PK78</accession>
<gene>
    <name evidence="2" type="ORF">B9Q37_12150</name>
</gene>
<evidence type="ECO:0000256" key="1">
    <source>
        <dbReference type="SAM" id="Coils"/>
    </source>
</evidence>
<evidence type="ECO:0000313" key="2">
    <source>
        <dbReference type="EMBL" id="PJD74639.1"/>
    </source>
</evidence>
<keyword evidence="1" id="KW-0175">Coiled coil</keyword>
<name>A0A2J0PK78_9ENTR</name>
<protein>
    <submittedName>
        <fullName evidence="2">Uncharacterized protein</fullName>
    </submittedName>
</protein>
<reference evidence="2 3" key="1">
    <citation type="journal article" date="2017" name="J. Antimicrob. Chemother.">
        <title>Characterization of the population structure, drug resistance mechanisms and plasmids of the community-associated Enterobacter cloacae complex in China.</title>
        <authorList>
            <person name="Zhou K."/>
            <person name="Yu W."/>
            <person name="Cao X."/>
            <person name="Shen P."/>
            <person name="Lu H."/>
            <person name="Luo Q."/>
            <person name="Rossen J.W.A."/>
            <person name="Xiao Y."/>
        </authorList>
    </citation>
    <scope>NUCLEOTIDE SEQUENCE [LARGE SCALE GENOMIC DNA]</scope>
    <source>
        <strain evidence="2">ECC1097</strain>
    </source>
</reference>
<organism evidence="2">
    <name type="scientific">Enterobacter kobei</name>
    <dbReference type="NCBI Taxonomy" id="208224"/>
    <lineage>
        <taxon>Bacteria</taxon>
        <taxon>Pseudomonadati</taxon>
        <taxon>Pseudomonadota</taxon>
        <taxon>Gammaproteobacteria</taxon>
        <taxon>Enterobacterales</taxon>
        <taxon>Enterobacteriaceae</taxon>
        <taxon>Enterobacter</taxon>
        <taxon>Enterobacter cloacae complex</taxon>
    </lineage>
</organism>
<comment type="caution">
    <text evidence="2">The sequence shown here is derived from an EMBL/GenBank/DDBJ whole genome shotgun (WGS) entry which is preliminary data.</text>
</comment>
<proteinExistence type="predicted"/>
<dbReference type="RefSeq" id="WP_100126846.1">
    <property type="nucleotide sequence ID" value="NZ_NEET01000019.1"/>
</dbReference>
<dbReference type="EMBL" id="NEEU01000004">
    <property type="protein sequence ID" value="PJD74639.1"/>
    <property type="molecule type" value="Genomic_DNA"/>
</dbReference>
<evidence type="ECO:0000313" key="3">
    <source>
        <dbReference type="Proteomes" id="UP000230495"/>
    </source>
</evidence>
<feature type="coiled-coil region" evidence="1">
    <location>
        <begin position="45"/>
        <end position="72"/>
    </location>
</feature>
<sequence length="219" mass="22977">MALQRIIDAAAHGALDASLQGEYIKQADGSYALDCPDLTAALDSITRLEKTNGQLKSEKQTLSERNTALTAQAGADGAEHLKLLAGYEGDLKAARDDAAALRGLAMSKQMDEALAHFPERLHSLIKPQVAAMLDLVKAEDGSYAVQMKTGADGAGVAFDGNAFGLHLASDATLGSLMRSRAVGPSGATRETTPTNHRQTGALDNHSIAMDAIKDLGDDY</sequence>
<dbReference type="AlphaFoldDB" id="A0A2J0PK78"/>
<dbReference type="Proteomes" id="UP000230495">
    <property type="component" value="Unassembled WGS sequence"/>
</dbReference>